<feature type="region of interest" description="Disordered" evidence="7">
    <location>
        <begin position="546"/>
        <end position="658"/>
    </location>
</feature>
<dbReference type="GO" id="GO:0043161">
    <property type="term" value="P:proteasome-mediated ubiquitin-dependent protein catabolic process"/>
    <property type="evidence" value="ECO:0007669"/>
    <property type="project" value="TreeGrafter"/>
</dbReference>
<dbReference type="InterPro" id="IPR035983">
    <property type="entry name" value="Hect_E3_ubiquitin_ligase"/>
</dbReference>
<dbReference type="EMBL" id="HBGD01005443">
    <property type="protein sequence ID" value="CAD9081270.1"/>
    <property type="molecule type" value="Transcribed_RNA"/>
</dbReference>
<feature type="compositionally biased region" description="Basic residues" evidence="7">
    <location>
        <begin position="1"/>
        <end position="10"/>
    </location>
</feature>
<comment type="catalytic activity">
    <reaction evidence="1">
        <text>S-ubiquitinyl-[E2 ubiquitin-conjugating enzyme]-L-cysteine + [acceptor protein]-L-lysine = [E2 ubiquitin-conjugating enzyme]-L-cysteine + N(6)-ubiquitinyl-[acceptor protein]-L-lysine.</text>
        <dbReference type="EC" id="2.3.2.26"/>
    </reaction>
</comment>
<dbReference type="Gene3D" id="1.25.10.10">
    <property type="entry name" value="Leucine-rich Repeat Variant"/>
    <property type="match status" value="1"/>
</dbReference>
<evidence type="ECO:0000256" key="4">
    <source>
        <dbReference type="ARBA" id="ARBA00022679"/>
    </source>
</evidence>
<comment type="similarity">
    <text evidence="2">Belongs to the UPL family. K-HECT subfamily.</text>
</comment>
<reference evidence="9" key="1">
    <citation type="submission" date="2021-01" db="EMBL/GenBank/DDBJ databases">
        <authorList>
            <person name="Corre E."/>
            <person name="Pelletier E."/>
            <person name="Niang G."/>
            <person name="Scheremetjew M."/>
            <person name="Finn R."/>
            <person name="Kale V."/>
            <person name="Holt S."/>
            <person name="Cochrane G."/>
            <person name="Meng A."/>
            <person name="Brown T."/>
            <person name="Cohen L."/>
        </authorList>
    </citation>
    <scope>NUCLEOTIDE SEQUENCE</scope>
    <source>
        <strain evidence="9">WS</strain>
    </source>
</reference>
<feature type="compositionally biased region" description="Low complexity" evidence="7">
    <location>
        <begin position="611"/>
        <end position="644"/>
    </location>
</feature>
<evidence type="ECO:0000256" key="2">
    <source>
        <dbReference type="ARBA" id="ARBA00006331"/>
    </source>
</evidence>
<feature type="region of interest" description="Disordered" evidence="7">
    <location>
        <begin position="1"/>
        <end position="57"/>
    </location>
</feature>
<dbReference type="PROSITE" id="PS50237">
    <property type="entry name" value="HECT"/>
    <property type="match status" value="1"/>
</dbReference>
<gene>
    <name evidence="9" type="ORF">PCOS0759_LOCUS4510</name>
</gene>
<name>A0A7S1KQA3_9EUKA</name>
<dbReference type="InterPro" id="IPR045322">
    <property type="entry name" value="HECTD1/TRIP12-like"/>
</dbReference>
<keyword evidence="4" id="KW-0808">Transferase</keyword>
<dbReference type="Gene3D" id="3.30.2410.10">
    <property type="entry name" value="Hect, E3 ligase catalytic domain"/>
    <property type="match status" value="1"/>
</dbReference>
<feature type="region of interest" description="Disordered" evidence="7">
    <location>
        <begin position="873"/>
        <end position="899"/>
    </location>
</feature>
<dbReference type="Pfam" id="PF00632">
    <property type="entry name" value="HECT"/>
    <property type="match status" value="1"/>
</dbReference>
<dbReference type="EC" id="2.3.2.26" evidence="3"/>
<feature type="compositionally biased region" description="Polar residues" evidence="7">
    <location>
        <begin position="48"/>
        <end position="57"/>
    </location>
</feature>
<dbReference type="SMART" id="SM00119">
    <property type="entry name" value="HECTc"/>
    <property type="match status" value="1"/>
</dbReference>
<dbReference type="Gene3D" id="3.30.2160.10">
    <property type="entry name" value="Hect, E3 ligase catalytic domain"/>
    <property type="match status" value="1"/>
</dbReference>
<feature type="domain" description="HECT" evidence="8">
    <location>
        <begin position="1186"/>
        <end position="1554"/>
    </location>
</feature>
<feature type="active site" description="Glycyl thioester intermediate" evidence="6">
    <location>
        <position position="1521"/>
    </location>
</feature>
<evidence type="ECO:0000313" key="9">
    <source>
        <dbReference type="EMBL" id="CAD9081270.1"/>
    </source>
</evidence>
<dbReference type="Pfam" id="PF25579">
    <property type="entry name" value="TPR_TRIP12_N"/>
    <property type="match status" value="1"/>
</dbReference>
<keyword evidence="5 6" id="KW-0833">Ubl conjugation pathway</keyword>
<feature type="compositionally biased region" description="Low complexity" evidence="7">
    <location>
        <begin position="565"/>
        <end position="584"/>
    </location>
</feature>
<feature type="compositionally biased region" description="Low complexity" evidence="7">
    <location>
        <begin position="21"/>
        <end position="39"/>
    </location>
</feature>
<evidence type="ECO:0000256" key="7">
    <source>
        <dbReference type="SAM" id="MobiDB-lite"/>
    </source>
</evidence>
<evidence type="ECO:0000259" key="8">
    <source>
        <dbReference type="PROSITE" id="PS50237"/>
    </source>
</evidence>
<dbReference type="InterPro" id="IPR011989">
    <property type="entry name" value="ARM-like"/>
</dbReference>
<dbReference type="GO" id="GO:0061630">
    <property type="term" value="F:ubiquitin protein ligase activity"/>
    <property type="evidence" value="ECO:0007669"/>
    <property type="project" value="UniProtKB-EC"/>
</dbReference>
<sequence>MPSSKKRKRTNSSTPASNRITSLSGNNSSLTSSDSSLSGVPAQKRQKPSSNIQQDNPSRMDVNEFMQQMILAGAGGNLRSSMGEDEVEELQLLLKGELFQKLEAANRLCTFYSMIQHSMGARINHFGPILVGLFESESNIDLLILLARCFTNMVDAVPECGHLLIKEGLLSTINEKLLNIEYIDLAEQCIRCVDTMAQDFRAHVLQSGILPSAMTYIDFHAISVQRKILHIASLLTKGVHSENFSVVKSILPQLCNYMTSDDKQMSEYACTSVANIILGIEDDLELVEELCSSSQIVNQYISLLSSKRFLTNSSKSVIVFIFSSLRVLAQYSITAFEKLHQQEIGNILCEVISLNREFAGDCTRILVQLLPPTNERYQITSEMSHTRREGLLQEHVLADIQRKQASSVDSCDPNIEFFEKHPEVFQSFASLVLPLMLETFSSATDAADKLRCLSGIASVINFASADVLKEMLRCIPISTFLADLLSSNHLIFVTTAIQICKVLISKLPDIFKVYFVREGVLSELEKISGVSSSQIENKKETILSKLRQQAQHSERQVSQTPTRNSRSLAQTSTTTTTSIPTTRSASKKSSKVQSPTKGKLMSFLSRKKKTSSPTSSSSSASKPSTTRADSSPSSASQSSPLSIRIPRESRLSPHKSKVSALKSTELRDVCVVLADEIQKLYFADGSTTSESAFSKELNQLGDMLLAAKDPEEEQHHLMLIRDLLNVGKNNEKVTNFEFLGSNTVAALLEYLKRADINRLANFLIVFNRSLTMSPSMLASSPHRKAITADSHFSHLRELIHRLQDCLSSEESLPIFEDAGDYGAVQSLRELSRPIKILLQSVRKTKNSVMVEMRVNPMAPVSAVLAQLERLVAEKSSKKPPADTPPTVIMSDESDDETTLERREDYFHTQEEDDEDEEMRTPRVVDLGQPSIDSDAHKGKYDFLSEELNETASTKKSYKYELYMEGSDLAMDSDAPVFRAIIMSSSKKKRHPSQSKIWSKRHIMKYKRRKSIKTEVEDNKKRYLQSRVVRLIEQTNSIHEASPLSSQNSLVLSILQLLSIIDILNRHASEILPHTSSHSLIPRSEFVNHKISSKVQKQVSDPFVILSALTPEWVFFLCTQCKFLFSFNVRNNFFALTSLGVGRSLTTLQQRNDRLRRREPRIQLTHQKIRVPRDEVFEKAYLFFMRENSSILSRFEVEFYGEAGTGHGPTNEFFALISDHLKKADLNIWLNSDSDAEFVHSSSGLYPKCIDPNNEQRLGFYRNVFRFIGKYIARAVMDDRLIDMPLSFALLKALKGEPLFFDDIRYIDPQIYDSLRKFYTVVQAKKQIEKSQELAASEKKGQIYELTLDGVRIEDLTQTFTLIGTDIELMDGGSDIDVTIWNLEDFLEMTADWLLRIGVKEQVESLREGFSALVHPKNLFLFSHGELETLFAGEDKKWTEGMLKKAIVCDHGYTPESQTIVHLMHVLTQFDQPQRRAFVRFVTGSPRLPVGGLQKLNPKLTVVRKSTGDAGADSYLPSCMTCTHYLKLPSYSSVGVLKEQLEKAIREGQGAFHLS</sequence>
<organism evidence="9">
    <name type="scientific">Percolomonas cosmopolitus</name>
    <dbReference type="NCBI Taxonomy" id="63605"/>
    <lineage>
        <taxon>Eukaryota</taxon>
        <taxon>Discoba</taxon>
        <taxon>Heterolobosea</taxon>
        <taxon>Tetramitia</taxon>
        <taxon>Eutetramitia</taxon>
        <taxon>Percolomonadidae</taxon>
        <taxon>Percolomonas</taxon>
    </lineage>
</organism>
<dbReference type="PANTHER" id="PTHR45670">
    <property type="entry name" value="E3 UBIQUITIN-PROTEIN LIGASE TRIP12"/>
    <property type="match status" value="1"/>
</dbReference>
<evidence type="ECO:0000256" key="6">
    <source>
        <dbReference type="PROSITE-ProRule" id="PRU00104"/>
    </source>
</evidence>
<dbReference type="InterPro" id="IPR000569">
    <property type="entry name" value="HECT_dom"/>
</dbReference>
<feature type="compositionally biased region" description="Polar residues" evidence="7">
    <location>
        <begin position="546"/>
        <end position="564"/>
    </location>
</feature>
<evidence type="ECO:0000256" key="5">
    <source>
        <dbReference type="ARBA" id="ARBA00022786"/>
    </source>
</evidence>
<dbReference type="Gene3D" id="3.90.1750.10">
    <property type="entry name" value="Hect, E3 ligase catalytic domains"/>
    <property type="match status" value="1"/>
</dbReference>
<evidence type="ECO:0000256" key="3">
    <source>
        <dbReference type="ARBA" id="ARBA00012485"/>
    </source>
</evidence>
<dbReference type="SUPFAM" id="SSF56204">
    <property type="entry name" value="Hect, E3 ligase catalytic domain"/>
    <property type="match status" value="1"/>
</dbReference>
<protein>
    <recommendedName>
        <fullName evidence="3">HECT-type E3 ubiquitin transferase</fullName>
        <ecNumber evidence="3">2.3.2.26</ecNumber>
    </recommendedName>
</protein>
<evidence type="ECO:0000256" key="1">
    <source>
        <dbReference type="ARBA" id="ARBA00000885"/>
    </source>
</evidence>
<dbReference type="InterPro" id="IPR057948">
    <property type="entry name" value="TPR_TRIP12_N"/>
</dbReference>
<accession>A0A7S1KQA3</accession>
<dbReference type="InterPro" id="IPR016024">
    <property type="entry name" value="ARM-type_fold"/>
</dbReference>
<dbReference type="PANTHER" id="PTHR45670:SF1">
    <property type="entry name" value="E3 UBIQUITIN-PROTEIN LIGASE HECTD1"/>
    <property type="match status" value="1"/>
</dbReference>
<proteinExistence type="inferred from homology"/>
<dbReference type="GO" id="GO:0000209">
    <property type="term" value="P:protein polyubiquitination"/>
    <property type="evidence" value="ECO:0007669"/>
    <property type="project" value="TreeGrafter"/>
</dbReference>
<dbReference type="SUPFAM" id="SSF48371">
    <property type="entry name" value="ARM repeat"/>
    <property type="match status" value="1"/>
</dbReference>